<feature type="transmembrane region" description="Helical" evidence="1">
    <location>
        <begin position="12"/>
        <end position="33"/>
    </location>
</feature>
<dbReference type="PANTHER" id="PTHR40465">
    <property type="entry name" value="CHROMOSOME 1, WHOLE GENOME SHOTGUN SEQUENCE"/>
    <property type="match status" value="1"/>
</dbReference>
<dbReference type="PANTHER" id="PTHR40465:SF1">
    <property type="entry name" value="DUF6534 DOMAIN-CONTAINING PROTEIN"/>
    <property type="match status" value="1"/>
</dbReference>
<protein>
    <recommendedName>
        <fullName evidence="2">DUF6534 domain-containing protein</fullName>
    </recommendedName>
</protein>
<sequence length="164" mass="17645">MANKRYQLPLGVTGLVLALTSYAGSWGVVYMVYGSGDLASDVMHVLSPGRVQAAFASATDICIATSMCLVLREATTGFRATQAIVAKLISYAINRGIVLTVLQILQLGLTASTDTEVDQIFYFPLSTVYVNSVLAVLNARGHLREKKNGSAQRIRCHSIHISPL</sequence>
<evidence type="ECO:0000256" key="1">
    <source>
        <dbReference type="SAM" id="Phobius"/>
    </source>
</evidence>
<proteinExistence type="predicted"/>
<dbReference type="EMBL" id="KV427616">
    <property type="protein sequence ID" value="KZT08285.1"/>
    <property type="molecule type" value="Genomic_DNA"/>
</dbReference>
<feature type="domain" description="DUF6534" evidence="2">
    <location>
        <begin position="57"/>
        <end position="142"/>
    </location>
</feature>
<feature type="transmembrane region" description="Helical" evidence="1">
    <location>
        <begin position="92"/>
        <end position="109"/>
    </location>
</feature>
<dbReference type="Proteomes" id="UP000076871">
    <property type="component" value="Unassembled WGS sequence"/>
</dbReference>
<keyword evidence="1" id="KW-0812">Transmembrane</keyword>
<keyword evidence="1" id="KW-0472">Membrane</keyword>
<accession>A0A165F387</accession>
<keyword evidence="1" id="KW-1133">Transmembrane helix</keyword>
<organism evidence="3 4">
    <name type="scientific">Laetiporus sulphureus 93-53</name>
    <dbReference type="NCBI Taxonomy" id="1314785"/>
    <lineage>
        <taxon>Eukaryota</taxon>
        <taxon>Fungi</taxon>
        <taxon>Dikarya</taxon>
        <taxon>Basidiomycota</taxon>
        <taxon>Agaricomycotina</taxon>
        <taxon>Agaricomycetes</taxon>
        <taxon>Polyporales</taxon>
        <taxon>Laetiporus</taxon>
    </lineage>
</organism>
<evidence type="ECO:0000313" key="4">
    <source>
        <dbReference type="Proteomes" id="UP000076871"/>
    </source>
</evidence>
<feature type="transmembrane region" description="Helical" evidence="1">
    <location>
        <begin position="53"/>
        <end position="71"/>
    </location>
</feature>
<gene>
    <name evidence="3" type="ORF">LAESUDRAFT_724306</name>
</gene>
<reference evidence="3 4" key="1">
    <citation type="journal article" date="2016" name="Mol. Biol. Evol.">
        <title>Comparative Genomics of Early-Diverging Mushroom-Forming Fungi Provides Insights into the Origins of Lignocellulose Decay Capabilities.</title>
        <authorList>
            <person name="Nagy L.G."/>
            <person name="Riley R."/>
            <person name="Tritt A."/>
            <person name="Adam C."/>
            <person name="Daum C."/>
            <person name="Floudas D."/>
            <person name="Sun H."/>
            <person name="Yadav J.S."/>
            <person name="Pangilinan J."/>
            <person name="Larsson K.H."/>
            <person name="Matsuura K."/>
            <person name="Barry K."/>
            <person name="Labutti K."/>
            <person name="Kuo R."/>
            <person name="Ohm R.A."/>
            <person name="Bhattacharya S.S."/>
            <person name="Shirouzu T."/>
            <person name="Yoshinaga Y."/>
            <person name="Martin F.M."/>
            <person name="Grigoriev I.V."/>
            <person name="Hibbett D.S."/>
        </authorList>
    </citation>
    <scope>NUCLEOTIDE SEQUENCE [LARGE SCALE GENOMIC DNA]</scope>
    <source>
        <strain evidence="3 4">93-53</strain>
    </source>
</reference>
<name>A0A165F387_9APHY</name>
<keyword evidence="4" id="KW-1185">Reference proteome</keyword>
<dbReference type="Pfam" id="PF20152">
    <property type="entry name" value="DUF6534"/>
    <property type="match status" value="1"/>
</dbReference>
<feature type="transmembrane region" description="Helical" evidence="1">
    <location>
        <begin position="121"/>
        <end position="139"/>
    </location>
</feature>
<evidence type="ECO:0000313" key="3">
    <source>
        <dbReference type="EMBL" id="KZT08285.1"/>
    </source>
</evidence>
<evidence type="ECO:0000259" key="2">
    <source>
        <dbReference type="Pfam" id="PF20152"/>
    </source>
</evidence>
<dbReference type="GeneID" id="63825613"/>
<dbReference type="InterPro" id="IPR045339">
    <property type="entry name" value="DUF6534"/>
</dbReference>
<dbReference type="AlphaFoldDB" id="A0A165F387"/>
<dbReference type="InParanoid" id="A0A165F387"/>
<dbReference type="STRING" id="1314785.A0A165F387"/>
<dbReference type="OrthoDB" id="3063206at2759"/>
<dbReference type="RefSeq" id="XP_040766025.1">
    <property type="nucleotide sequence ID" value="XM_040908584.1"/>
</dbReference>